<dbReference type="AlphaFoldDB" id="A0ABD6DBU8"/>
<reference evidence="2 3" key="1">
    <citation type="journal article" date="2019" name="Int. J. Syst. Evol. Microbiol.">
        <title>The Global Catalogue of Microorganisms (GCM) 10K type strain sequencing project: providing services to taxonomists for standard genome sequencing and annotation.</title>
        <authorList>
            <consortium name="The Broad Institute Genomics Platform"/>
            <consortium name="The Broad Institute Genome Sequencing Center for Infectious Disease"/>
            <person name="Wu L."/>
            <person name="Ma J."/>
        </authorList>
    </citation>
    <scope>NUCLEOTIDE SEQUENCE [LARGE SCALE GENOMIC DNA]</scope>
    <source>
        <strain evidence="2 3">CGMCC 1.10593</strain>
    </source>
</reference>
<dbReference type="RefSeq" id="WP_256397155.1">
    <property type="nucleotide sequence ID" value="NZ_JANHDJ010000006.1"/>
</dbReference>
<name>A0ABD6DBU8_9EURY</name>
<evidence type="ECO:0000313" key="2">
    <source>
        <dbReference type="EMBL" id="MFD1643451.1"/>
    </source>
</evidence>
<organism evidence="2 3">
    <name type="scientific">Halohasta litorea</name>
    <dbReference type="NCBI Taxonomy" id="869891"/>
    <lineage>
        <taxon>Archaea</taxon>
        <taxon>Methanobacteriati</taxon>
        <taxon>Methanobacteriota</taxon>
        <taxon>Stenosarchaea group</taxon>
        <taxon>Halobacteria</taxon>
        <taxon>Halobacteriales</taxon>
        <taxon>Haloferacaceae</taxon>
        <taxon>Halohasta</taxon>
    </lineage>
</organism>
<comment type="caution">
    <text evidence="2">The sequence shown here is derived from an EMBL/GenBank/DDBJ whole genome shotgun (WGS) entry which is preliminary data.</text>
</comment>
<proteinExistence type="predicted"/>
<dbReference type="EMBL" id="JBHUDM010000005">
    <property type="protein sequence ID" value="MFD1643451.1"/>
    <property type="molecule type" value="Genomic_DNA"/>
</dbReference>
<evidence type="ECO:0000313" key="3">
    <source>
        <dbReference type="Proteomes" id="UP001597052"/>
    </source>
</evidence>
<dbReference type="Proteomes" id="UP001597052">
    <property type="component" value="Unassembled WGS sequence"/>
</dbReference>
<evidence type="ECO:0008006" key="4">
    <source>
        <dbReference type="Google" id="ProtNLM"/>
    </source>
</evidence>
<gene>
    <name evidence="2" type="ORF">ACFSBW_16370</name>
</gene>
<feature type="region of interest" description="Disordered" evidence="1">
    <location>
        <begin position="1"/>
        <end position="29"/>
    </location>
</feature>
<accession>A0ABD6DBU8</accession>
<sequence length="251" mass="27894">MTDGSSRFTSDRRTRMGASWTEQADWEAGTTENVGLLADRLVGRPPSEGSGTQTRVVDDFDEVLYEGEGKALSDYYSNDVSQFTRRSGGVHEGGYVLEGSHNGGQSNFWMVSYEGDGLDYPQEGDTFSYWNWVDKASIGGNAGNIFWGYDENDGTRFNLRLNRGNSDFYVYAPDGTVIIDRVSYSYPANAWEEWEIQWLPNEIVVTVYDRDGNEQTSVSGSHNSSRTSGGVGYYVGANRPIVVRIDNVGIK</sequence>
<evidence type="ECO:0000256" key="1">
    <source>
        <dbReference type="SAM" id="MobiDB-lite"/>
    </source>
</evidence>
<protein>
    <recommendedName>
        <fullName evidence="4">3-keto-disaccharide hydrolase domain-containing protein</fullName>
    </recommendedName>
</protein>
<keyword evidence="3" id="KW-1185">Reference proteome</keyword>